<feature type="compositionally biased region" description="Low complexity" evidence="4">
    <location>
        <begin position="590"/>
        <end position="616"/>
    </location>
</feature>
<dbReference type="InterPro" id="IPR000857">
    <property type="entry name" value="MyTH4_dom"/>
</dbReference>
<dbReference type="InterPro" id="IPR035963">
    <property type="entry name" value="FERM_2"/>
</dbReference>
<evidence type="ECO:0000256" key="4">
    <source>
        <dbReference type="SAM" id="MobiDB-lite"/>
    </source>
</evidence>
<dbReference type="PANTHER" id="PTHR22903">
    <property type="entry name" value="PLEKHH PROTEIN"/>
    <property type="match status" value="1"/>
</dbReference>
<evidence type="ECO:0000313" key="9">
    <source>
        <dbReference type="Proteomes" id="UP000007303"/>
    </source>
</evidence>
<dbReference type="CDD" id="cd14473">
    <property type="entry name" value="FERM_B-lobe"/>
    <property type="match status" value="1"/>
</dbReference>
<dbReference type="Proteomes" id="UP000007303">
    <property type="component" value="Unassembled WGS sequence"/>
</dbReference>
<dbReference type="Pfam" id="PF00784">
    <property type="entry name" value="MyTH4"/>
    <property type="match status" value="1"/>
</dbReference>
<dbReference type="SUPFAM" id="SSF47031">
    <property type="entry name" value="Second domain of FERM"/>
    <property type="match status" value="1"/>
</dbReference>
<dbReference type="FunFam" id="1.25.40.530:FF:000001">
    <property type="entry name" value="Pleckstrin homology domain-containing family H member 2"/>
    <property type="match status" value="1"/>
</dbReference>
<dbReference type="InterPro" id="IPR019748">
    <property type="entry name" value="FERM_central"/>
</dbReference>
<dbReference type="InParanoid" id="H3DI91"/>
<keyword evidence="1" id="KW-0677">Repeat</keyword>
<evidence type="ECO:0000256" key="1">
    <source>
        <dbReference type="ARBA" id="ARBA00022737"/>
    </source>
</evidence>
<evidence type="ECO:0000256" key="3">
    <source>
        <dbReference type="SAM" id="Coils"/>
    </source>
</evidence>
<feature type="compositionally biased region" description="Polar residues" evidence="4">
    <location>
        <begin position="667"/>
        <end position="677"/>
    </location>
</feature>
<feature type="region of interest" description="Disordered" evidence="4">
    <location>
        <begin position="279"/>
        <end position="326"/>
    </location>
</feature>
<dbReference type="PANTHER" id="PTHR22903:SF3">
    <property type="entry name" value="PLECKSTRIN HOMOLOGY DOMAIN-CONTAINING FAMILY H MEMBER 2"/>
    <property type="match status" value="1"/>
</dbReference>
<evidence type="ECO:0000256" key="2">
    <source>
        <dbReference type="ARBA" id="ARBA00023054"/>
    </source>
</evidence>
<dbReference type="Pfam" id="PF21989">
    <property type="entry name" value="RA_2"/>
    <property type="match status" value="1"/>
</dbReference>
<sequence>MAEGEEAMGQEDWKDKCMVLEALLMKFRMQIIKIRDLTADKIQQLESQVVDAEKKAFTAQQQMQWMEEKLKVGNGQSEDSEARLFQRCQELQAAMQEKDDIIARLEQQLEEQQRQLRLQDAKSVEEKAAKIKEWVMLKLSEFEIENAALRETNKQQDSQIEELKNQLQAFEQKCGGTGGVQCCPGEAQRLSSLTFGCFQVKAKNPQVLTGPEPSQRSLSSLENQGQDENGKASSSQSYSCEETQTFNVCIHHFVCFCLLAEKLKLSTFSDIHTEAQKPELTLEDNSVPETLAGKSKGSRPMAPNSVNSEGVGAGGACKSRGSSDTYLTASDDSSSLFDFDMQHSEQPSFSLRQSSVGVMGECQGRGEEVHRTKMEDSDELNKRFQSQNLDSSSSSSEPNTPSPVLTPALTPKRPNPPQDLKDNPASPKQPRLRTPASTGLVKKHLSQPPISSEATHGQTRNALSMLRPFRPVESEPDHEQEIVMETGIDRSQVLSNSQAALPLPLSPKINDSSAPPTPPLHRLPSWESRIYAVAKSGIRLSDTSCSDAARKGTTDCSSYPAFVMYTSLIYKNITTPVYTSLKGKATMLSSSPFTEESSSSGEEDSSSVCSSHTSSSSHKDSSPGSPRSLKRAVSMSSMTSESDYAIPPDAYSTDTECSEPEQKLPKTCSTASDNGKTVSPQKSGYLLKMVKTWKKTWKRRWFVLKDGELLYFKSPSDVIKKPQGQIEVNATSNIARGDGKQVLQIVTGKRVYYLKADSPNLLEEWLRVLHSVLRVKAASPLFTQPDIRPSMKGLLINVKHGYSKRVWCALIGKTLYYFRSQEDKFPLGQIKLWEARIEEVDKSKDLDDDLKACGRSLQSAPFIIAIYPQEQGPTYLLIESHHEKDSWLYHLSVAVGTTVGKFGTEFEQLIGKLFQMDGDPTSQSWRHPILCFSKEALSSPLTTLPSQALQTEAIKLFKTCQLFINVAIDAPAIDYHVSLAQSALQVCLTHPELQNEFFCQLIKQTHRRQPHGHPRPLQGWQFLALCVGLFLPQHLFLWLLQVHLKRHADSRTEVGKYAIYCQRSMERTQQKGERQARPSRMEILSILLRNPYHHSLPFSVPVHFLNNTYQVVSFDASTTVDEFQCRLNQDTGTRKGYRGFSLYTDDPTGRDLEHCLQGDIKICDIISKWEQASKEQHRGKSENTRTVRLTYKNRLYFSHQVRGESERERLLLAYQTNEAIVAGHFPVNKELSLEMAALLAQVELGDFERPFSAPGSAQTKSNQTLKQVLERFYPKHYRRATSEEQLSQLLRRLSGRWASLRGRSSSECVRIYLTVARKWPFFGAKLFEAESITPSPEQNVRVWLAVHEDGLSVLELSSVKLLVSHPYKNVITFGGCKQDFMLVVGQNVDTNPTKDKATVKHLFAMDASKVREITLLISSYINNAHLQKATAHHMSAPALMAAQPISLKSKELRSKSPPALGRPSKTPTLL</sequence>
<dbReference type="InterPro" id="IPR014352">
    <property type="entry name" value="FERM/acyl-CoA-bd_prot_sf"/>
</dbReference>
<dbReference type="GO" id="GO:0003779">
    <property type="term" value="F:actin binding"/>
    <property type="evidence" value="ECO:0007669"/>
    <property type="project" value="TreeGrafter"/>
</dbReference>
<reference evidence="9" key="1">
    <citation type="journal article" date="2004" name="Nature">
        <title>Genome duplication in the teleost fish Tetraodon nigroviridis reveals the early vertebrate proto-karyotype.</title>
        <authorList>
            <person name="Jaillon O."/>
            <person name="Aury J.-M."/>
            <person name="Brunet F."/>
            <person name="Petit J.-L."/>
            <person name="Stange-Thomann N."/>
            <person name="Mauceli E."/>
            <person name="Bouneau L."/>
            <person name="Fischer C."/>
            <person name="Ozouf-Costaz C."/>
            <person name="Bernot A."/>
            <person name="Nicaud S."/>
            <person name="Jaffe D."/>
            <person name="Fisher S."/>
            <person name="Lutfalla G."/>
            <person name="Dossat C."/>
            <person name="Segurens B."/>
            <person name="Dasilva C."/>
            <person name="Salanoubat M."/>
            <person name="Levy M."/>
            <person name="Boudet N."/>
            <person name="Castellano S."/>
            <person name="Anthouard V."/>
            <person name="Jubin C."/>
            <person name="Castelli V."/>
            <person name="Katinka M."/>
            <person name="Vacherie B."/>
            <person name="Biemont C."/>
            <person name="Skalli Z."/>
            <person name="Cattolico L."/>
            <person name="Poulain J."/>
            <person name="De Berardinis V."/>
            <person name="Cruaud C."/>
            <person name="Duprat S."/>
            <person name="Brottier P."/>
            <person name="Coutanceau J.-P."/>
            <person name="Gouzy J."/>
            <person name="Parra G."/>
            <person name="Lardier G."/>
            <person name="Chapple C."/>
            <person name="McKernan K.J."/>
            <person name="McEwan P."/>
            <person name="Bosak S."/>
            <person name="Kellis M."/>
            <person name="Volff J.-N."/>
            <person name="Guigo R."/>
            <person name="Zody M.C."/>
            <person name="Mesirov J."/>
            <person name="Lindblad-Toh K."/>
            <person name="Birren B."/>
            <person name="Nusbaum C."/>
            <person name="Kahn D."/>
            <person name="Robinson-Rechavi M."/>
            <person name="Laudet V."/>
            <person name="Schachter V."/>
            <person name="Quetier F."/>
            <person name="Saurin W."/>
            <person name="Scarpelli C."/>
            <person name="Wincker P."/>
            <person name="Lander E.S."/>
            <person name="Weissenbach J."/>
            <person name="Roest Crollius H."/>
        </authorList>
    </citation>
    <scope>NUCLEOTIDE SEQUENCE [LARGE SCALE GENOMIC DNA]</scope>
</reference>
<reference evidence="8" key="3">
    <citation type="submission" date="2025-09" db="UniProtKB">
        <authorList>
            <consortium name="Ensembl"/>
        </authorList>
    </citation>
    <scope>IDENTIFICATION</scope>
</reference>
<evidence type="ECO:0000259" key="6">
    <source>
        <dbReference type="PROSITE" id="PS50057"/>
    </source>
</evidence>
<dbReference type="Gene3D" id="1.25.40.530">
    <property type="entry name" value="MyTH4 domain"/>
    <property type="match status" value="1"/>
</dbReference>
<dbReference type="GeneTree" id="ENSGT00940000157675"/>
<dbReference type="FunFam" id="2.30.29.30:FF:000286">
    <property type="entry name" value="PH-protein kinase domain containing protein"/>
    <property type="match status" value="1"/>
</dbReference>
<dbReference type="HOGENOM" id="CLU_001626_3_1_1"/>
<feature type="coiled-coil region" evidence="3">
    <location>
        <begin position="88"/>
        <end position="173"/>
    </location>
</feature>
<dbReference type="STRING" id="99883.ENSTNIP00000020235"/>
<organism evidence="8 9">
    <name type="scientific">Tetraodon nigroviridis</name>
    <name type="common">Spotted green pufferfish</name>
    <name type="synonym">Chelonodon nigroviridis</name>
    <dbReference type="NCBI Taxonomy" id="99883"/>
    <lineage>
        <taxon>Eukaryota</taxon>
        <taxon>Metazoa</taxon>
        <taxon>Chordata</taxon>
        <taxon>Craniata</taxon>
        <taxon>Vertebrata</taxon>
        <taxon>Euteleostomi</taxon>
        <taxon>Actinopterygii</taxon>
        <taxon>Neopterygii</taxon>
        <taxon>Teleostei</taxon>
        <taxon>Neoteleostei</taxon>
        <taxon>Acanthomorphata</taxon>
        <taxon>Eupercaria</taxon>
        <taxon>Tetraodontiformes</taxon>
        <taxon>Tetradontoidea</taxon>
        <taxon>Tetraodontidae</taxon>
        <taxon>Tetraodon</taxon>
    </lineage>
</organism>
<feature type="domain" description="FERM" evidence="6">
    <location>
        <begin position="1098"/>
        <end position="1428"/>
    </location>
</feature>
<feature type="region of interest" description="Disordered" evidence="4">
    <location>
        <begin position="590"/>
        <end position="677"/>
    </location>
</feature>
<evidence type="ECO:0000259" key="7">
    <source>
        <dbReference type="PROSITE" id="PS51016"/>
    </source>
</evidence>
<feature type="domain" description="MyTH4" evidence="7">
    <location>
        <begin position="932"/>
        <end position="1087"/>
    </location>
</feature>
<dbReference type="OMA" id="NSMRLII"/>
<dbReference type="InterPro" id="IPR038185">
    <property type="entry name" value="MyTH4_dom_sf"/>
</dbReference>
<dbReference type="Pfam" id="PF00169">
    <property type="entry name" value="PH"/>
    <property type="match status" value="1"/>
</dbReference>
<reference evidence="8" key="2">
    <citation type="submission" date="2025-08" db="UniProtKB">
        <authorList>
            <consortium name="Ensembl"/>
        </authorList>
    </citation>
    <scope>IDENTIFICATION</scope>
</reference>
<dbReference type="CDD" id="cd13282">
    <property type="entry name" value="PH1_PLEKHH1_PLEKHH2"/>
    <property type="match status" value="1"/>
</dbReference>
<feature type="compositionally biased region" description="Polar residues" evidence="4">
    <location>
        <begin position="448"/>
        <end position="458"/>
    </location>
</feature>
<dbReference type="SMART" id="SM00233">
    <property type="entry name" value="PH"/>
    <property type="match status" value="2"/>
</dbReference>
<proteinExistence type="predicted"/>
<dbReference type="SUPFAM" id="SSF50729">
    <property type="entry name" value="PH domain-like"/>
    <property type="match status" value="2"/>
</dbReference>
<protein>
    <submittedName>
        <fullName evidence="8">Pleckstrin homology, MyTH4 and FERM domain containing H2</fullName>
    </submittedName>
</protein>
<name>H3DI91_TETNG</name>
<dbReference type="Ensembl" id="ENSTNIT00000020466.1">
    <property type="protein sequence ID" value="ENSTNIP00000020235.1"/>
    <property type="gene ID" value="ENSTNIG00000017101.1"/>
</dbReference>
<feature type="domain" description="PH" evidence="5">
    <location>
        <begin position="679"/>
        <end position="774"/>
    </location>
</feature>
<dbReference type="Pfam" id="PF00373">
    <property type="entry name" value="FERM_M"/>
    <property type="match status" value="1"/>
</dbReference>
<keyword evidence="9" id="KW-1185">Reference proteome</keyword>
<evidence type="ECO:0000259" key="5">
    <source>
        <dbReference type="PROSITE" id="PS50003"/>
    </source>
</evidence>
<feature type="compositionally biased region" description="Polar residues" evidence="4">
    <location>
        <begin position="212"/>
        <end position="236"/>
    </location>
</feature>
<dbReference type="SMART" id="SM00139">
    <property type="entry name" value="MyTH4"/>
    <property type="match status" value="1"/>
</dbReference>
<dbReference type="Gene3D" id="1.20.80.10">
    <property type="match status" value="1"/>
</dbReference>
<dbReference type="InterPro" id="IPR019749">
    <property type="entry name" value="Band_41_domain"/>
</dbReference>
<dbReference type="GO" id="GO:0005856">
    <property type="term" value="C:cytoskeleton"/>
    <property type="evidence" value="ECO:0007669"/>
    <property type="project" value="InterPro"/>
</dbReference>
<feature type="domain" description="PH" evidence="5">
    <location>
        <begin position="788"/>
        <end position="896"/>
    </location>
</feature>
<dbReference type="InterPro" id="IPR011993">
    <property type="entry name" value="PH-like_dom_sf"/>
</dbReference>
<dbReference type="PROSITE" id="PS50057">
    <property type="entry name" value="FERM_3"/>
    <property type="match status" value="1"/>
</dbReference>
<keyword evidence="2 3" id="KW-0175">Coiled coil</keyword>
<dbReference type="SMART" id="SM00295">
    <property type="entry name" value="B41"/>
    <property type="match status" value="1"/>
</dbReference>
<feature type="compositionally biased region" description="Basic and acidic residues" evidence="4">
    <location>
        <begin position="364"/>
        <end position="382"/>
    </location>
</feature>
<dbReference type="Gene3D" id="2.30.29.30">
    <property type="entry name" value="Pleckstrin-homology domain (PH domain)/Phosphotyrosine-binding domain (PTB)"/>
    <property type="match status" value="3"/>
</dbReference>
<feature type="region of interest" description="Disordered" evidence="4">
    <location>
        <begin position="362"/>
        <end position="458"/>
    </location>
</feature>
<accession>H3DI91</accession>
<feature type="region of interest" description="Disordered" evidence="4">
    <location>
        <begin position="1451"/>
        <end position="1470"/>
    </location>
</feature>
<dbReference type="InterPro" id="IPR000299">
    <property type="entry name" value="FERM_domain"/>
</dbReference>
<feature type="coiled-coil region" evidence="3">
    <location>
        <begin position="35"/>
        <end position="62"/>
    </location>
</feature>
<feature type="region of interest" description="Disordered" evidence="4">
    <location>
        <begin position="206"/>
        <end position="236"/>
    </location>
</feature>
<evidence type="ECO:0000313" key="8">
    <source>
        <dbReference type="Ensembl" id="ENSTNIP00000020235.1"/>
    </source>
</evidence>
<dbReference type="InterPro" id="IPR001849">
    <property type="entry name" value="PH_domain"/>
</dbReference>
<dbReference type="PROSITE" id="PS50003">
    <property type="entry name" value="PH_DOMAIN"/>
    <property type="match status" value="2"/>
</dbReference>
<dbReference type="PROSITE" id="PS51016">
    <property type="entry name" value="MYTH4"/>
    <property type="match status" value="1"/>
</dbReference>
<dbReference type="Gene3D" id="3.10.20.90">
    <property type="entry name" value="Phosphatidylinositol 3-kinase Catalytic Subunit, Chain A, domain 1"/>
    <property type="match status" value="1"/>
</dbReference>
<dbReference type="GO" id="GO:0030835">
    <property type="term" value="P:negative regulation of actin filament depolymerization"/>
    <property type="evidence" value="ECO:0007669"/>
    <property type="project" value="TreeGrafter"/>
</dbReference>
<dbReference type="GO" id="GO:0005737">
    <property type="term" value="C:cytoplasm"/>
    <property type="evidence" value="ECO:0007669"/>
    <property type="project" value="TreeGrafter"/>
</dbReference>